<evidence type="ECO:0008006" key="3">
    <source>
        <dbReference type="Google" id="ProtNLM"/>
    </source>
</evidence>
<proteinExistence type="predicted"/>
<dbReference type="Proteomes" id="UP000215127">
    <property type="component" value="Chromosome 9"/>
</dbReference>
<reference evidence="1 2" key="1">
    <citation type="submission" date="2016-06" db="EMBL/GenBank/DDBJ databases">
        <authorList>
            <person name="Kjaerup R.B."/>
            <person name="Dalgaard T.S."/>
            <person name="Juul-Madsen H.R."/>
        </authorList>
    </citation>
    <scope>NUCLEOTIDE SEQUENCE [LARGE SCALE GENOMIC DNA]</scope>
</reference>
<dbReference type="PANTHER" id="PTHR24148">
    <property type="entry name" value="ANKYRIN REPEAT DOMAIN-CONTAINING PROTEIN 39 HOMOLOG-RELATED"/>
    <property type="match status" value="1"/>
</dbReference>
<keyword evidence="2" id="KW-1185">Reference proteome</keyword>
<protein>
    <recommendedName>
        <fullName evidence="3">Heterokaryon incompatibility domain-containing protein</fullName>
    </recommendedName>
</protein>
<dbReference type="EMBL" id="LT853700">
    <property type="protein sequence ID" value="SMQ54316.1"/>
    <property type="molecule type" value="Genomic_DNA"/>
</dbReference>
<sequence>MKFFRRRRRSSRDRNSALGILETAQPTPISYYEPYYDDAAQSFEYPISLEEGDIRLVEILPGKPDDRLQIVMHHVLINDGPQFAYINCALDWEEPKSYAILCDGKHTAVQPMSARILKSLRENKVYGINLYWIRDLCFDHRNGRNENAIHRDFCLRAQLTIGWTDIELSASTVMLLGQVATFTRAPCFLEDCLSVLQGRTCITADNLDRYEDKYKALLLEDDELLAFREINGLLNAKFFQSASTLQGVVLPNQILLRCISVDLAWEMLCGAIKTMFMFGAHATLKLSQVENLLVADLLRQRRKLSHLTFAECLLAVHGCRFDGAHALDLFDSLAWFSNLAPELRRPDDEGGPRAHAFMNRSVSMSIDLGLPISLACHLVVL</sequence>
<name>A0A1X7S3P4_ZYMT9</name>
<dbReference type="PANTHER" id="PTHR24148:SF64">
    <property type="entry name" value="HETEROKARYON INCOMPATIBILITY DOMAIN-CONTAINING PROTEIN"/>
    <property type="match status" value="1"/>
</dbReference>
<dbReference type="AlphaFoldDB" id="A0A1X7S3P4"/>
<accession>A0A1X7S3P4</accession>
<gene>
    <name evidence="1" type="ORF">ZT3D7_G9471</name>
</gene>
<dbReference type="InterPro" id="IPR052895">
    <property type="entry name" value="HetReg/Transcr_Mod"/>
</dbReference>
<organism evidence="1 2">
    <name type="scientific">Zymoseptoria tritici (strain ST99CH_3D7)</name>
    <dbReference type="NCBI Taxonomy" id="1276538"/>
    <lineage>
        <taxon>Eukaryota</taxon>
        <taxon>Fungi</taxon>
        <taxon>Dikarya</taxon>
        <taxon>Ascomycota</taxon>
        <taxon>Pezizomycotina</taxon>
        <taxon>Dothideomycetes</taxon>
        <taxon>Dothideomycetidae</taxon>
        <taxon>Mycosphaerellales</taxon>
        <taxon>Mycosphaerellaceae</taxon>
        <taxon>Zymoseptoria</taxon>
    </lineage>
</organism>
<evidence type="ECO:0000313" key="1">
    <source>
        <dbReference type="EMBL" id="SMQ54316.1"/>
    </source>
</evidence>
<evidence type="ECO:0000313" key="2">
    <source>
        <dbReference type="Proteomes" id="UP000215127"/>
    </source>
</evidence>